<keyword evidence="2" id="KW-0813">Transport</keyword>
<sequence>MATMNGPKVGYSFVRRRDTIVDENAMQRNYINQLTDNLVGVMMDIHERLSVLNKIYANDTDSLVTRRREFRKYALNKIYKSVYWYTLSTFYLTEHEMHKAMALRPRNPEPLWKHQFESNYGRIKALKNYTDQLCMRCWELVDEGAPGGWTLLNYHLKVNESVLEYNNAVGLGHVLTPVWTFWNAMFLAVTTYTTIGYGNITAKTKLGKLAAMVYAVIGIPLVLMILHKLGRFFLLALENELLLTLMEEYSADPDANRLKSGTIGMKEMWRAWKKRKSRPSEEIPKNARNAAGKAGENLAKMLPFSGRRQRMRLIDELQKKMRRKDKATQTDFGCPACEEEWSNAASDVDSCATFGPEIGACVLSMGELQPPHAIYCSFRMDQYAVRRAVSRSAASAYESYFTSVFCVVCALGTCCELVAYSCRLRSEPKMDVCCNQQGQTDSVISFLSTNWLQTPRGGPRGLIVPYSYMSPSHTVTTTDMNRLISEIDARLQDCRQKMTPQNSVQGSVSGTSFSRAVPPDHQNKE</sequence>
<dbReference type="EMBL" id="CAJGYM010000002">
    <property type="protein sequence ID" value="CAD6185397.1"/>
    <property type="molecule type" value="Genomic_DNA"/>
</dbReference>
<keyword evidence="7" id="KW-0407">Ion channel</keyword>
<evidence type="ECO:0000259" key="10">
    <source>
        <dbReference type="Pfam" id="PF07885"/>
    </source>
</evidence>
<evidence type="ECO:0000256" key="8">
    <source>
        <dbReference type="SAM" id="MobiDB-lite"/>
    </source>
</evidence>
<comment type="subcellular location">
    <subcellularLocation>
        <location evidence="1">Membrane</location>
        <topology evidence="1">Multi-pass membrane protein</topology>
    </subcellularLocation>
</comment>
<keyword evidence="4 9" id="KW-1133">Transmembrane helix</keyword>
<dbReference type="Proteomes" id="UP000835052">
    <property type="component" value="Unassembled WGS sequence"/>
</dbReference>
<dbReference type="PANTHER" id="PTHR11003:SF347">
    <property type="entry name" value="POTASSIUM CHANNEL DOMAIN-CONTAINING PROTEIN"/>
    <property type="match status" value="1"/>
</dbReference>
<reference evidence="11" key="1">
    <citation type="submission" date="2020-10" db="EMBL/GenBank/DDBJ databases">
        <authorList>
            <person name="Kikuchi T."/>
        </authorList>
    </citation>
    <scope>NUCLEOTIDE SEQUENCE</scope>
    <source>
        <strain evidence="11">NKZ352</strain>
    </source>
</reference>
<feature type="compositionally biased region" description="Polar residues" evidence="8">
    <location>
        <begin position="500"/>
        <end position="514"/>
    </location>
</feature>
<proteinExistence type="predicted"/>
<organism evidence="11 12">
    <name type="scientific">Caenorhabditis auriculariae</name>
    <dbReference type="NCBI Taxonomy" id="2777116"/>
    <lineage>
        <taxon>Eukaryota</taxon>
        <taxon>Metazoa</taxon>
        <taxon>Ecdysozoa</taxon>
        <taxon>Nematoda</taxon>
        <taxon>Chromadorea</taxon>
        <taxon>Rhabditida</taxon>
        <taxon>Rhabditina</taxon>
        <taxon>Rhabditomorpha</taxon>
        <taxon>Rhabditoidea</taxon>
        <taxon>Rhabditidae</taxon>
        <taxon>Peloderinae</taxon>
        <taxon>Caenorhabditis</taxon>
    </lineage>
</organism>
<dbReference type="Gene3D" id="1.10.287.70">
    <property type="match status" value="1"/>
</dbReference>
<protein>
    <recommendedName>
        <fullName evidence="10">Potassium channel domain-containing protein</fullName>
    </recommendedName>
</protein>
<evidence type="ECO:0000256" key="9">
    <source>
        <dbReference type="SAM" id="Phobius"/>
    </source>
</evidence>
<dbReference type="GO" id="GO:0015271">
    <property type="term" value="F:outward rectifier potassium channel activity"/>
    <property type="evidence" value="ECO:0007669"/>
    <property type="project" value="TreeGrafter"/>
</dbReference>
<dbReference type="SUPFAM" id="SSF81324">
    <property type="entry name" value="Voltage-gated potassium channels"/>
    <property type="match status" value="1"/>
</dbReference>
<name>A0A8S1GP10_9PELO</name>
<dbReference type="GO" id="GO:0030322">
    <property type="term" value="P:stabilization of membrane potential"/>
    <property type="evidence" value="ECO:0007669"/>
    <property type="project" value="TreeGrafter"/>
</dbReference>
<evidence type="ECO:0000313" key="12">
    <source>
        <dbReference type="Proteomes" id="UP000835052"/>
    </source>
</evidence>
<dbReference type="OrthoDB" id="297496at2759"/>
<keyword evidence="6 9" id="KW-0472">Membrane</keyword>
<dbReference type="PANTHER" id="PTHR11003">
    <property type="entry name" value="POTASSIUM CHANNEL, SUBFAMILY K"/>
    <property type="match status" value="1"/>
</dbReference>
<evidence type="ECO:0000256" key="4">
    <source>
        <dbReference type="ARBA" id="ARBA00022989"/>
    </source>
</evidence>
<evidence type="ECO:0000313" key="11">
    <source>
        <dbReference type="EMBL" id="CAD6185397.1"/>
    </source>
</evidence>
<keyword evidence="5" id="KW-0406">Ion transport</keyword>
<dbReference type="InterPro" id="IPR013099">
    <property type="entry name" value="K_chnl_dom"/>
</dbReference>
<dbReference type="GO" id="GO:0005886">
    <property type="term" value="C:plasma membrane"/>
    <property type="evidence" value="ECO:0007669"/>
    <property type="project" value="TreeGrafter"/>
</dbReference>
<dbReference type="AlphaFoldDB" id="A0A8S1GP10"/>
<feature type="domain" description="Potassium channel" evidence="10">
    <location>
        <begin position="175"/>
        <end position="233"/>
    </location>
</feature>
<dbReference type="InterPro" id="IPR003280">
    <property type="entry name" value="2pore_dom_K_chnl"/>
</dbReference>
<evidence type="ECO:0000256" key="7">
    <source>
        <dbReference type="ARBA" id="ARBA00023303"/>
    </source>
</evidence>
<comment type="caution">
    <text evidence="11">The sequence shown here is derived from an EMBL/GenBank/DDBJ whole genome shotgun (WGS) entry which is preliminary data.</text>
</comment>
<keyword evidence="12" id="KW-1185">Reference proteome</keyword>
<accession>A0A8S1GP10</accession>
<evidence type="ECO:0000256" key="3">
    <source>
        <dbReference type="ARBA" id="ARBA00022692"/>
    </source>
</evidence>
<dbReference type="GO" id="GO:0022841">
    <property type="term" value="F:potassium ion leak channel activity"/>
    <property type="evidence" value="ECO:0007669"/>
    <property type="project" value="TreeGrafter"/>
</dbReference>
<gene>
    <name evidence="11" type="ORF">CAUJ_LOCUS1316</name>
</gene>
<feature type="transmembrane region" description="Helical" evidence="9">
    <location>
        <begin position="209"/>
        <end position="227"/>
    </location>
</feature>
<keyword evidence="3 9" id="KW-0812">Transmembrane</keyword>
<evidence type="ECO:0000256" key="2">
    <source>
        <dbReference type="ARBA" id="ARBA00022448"/>
    </source>
</evidence>
<feature type="region of interest" description="Disordered" evidence="8">
    <location>
        <begin position="500"/>
        <end position="525"/>
    </location>
</feature>
<dbReference type="Pfam" id="PF07885">
    <property type="entry name" value="Ion_trans_2"/>
    <property type="match status" value="1"/>
</dbReference>
<evidence type="ECO:0000256" key="5">
    <source>
        <dbReference type="ARBA" id="ARBA00023065"/>
    </source>
</evidence>
<feature type="transmembrane region" description="Helical" evidence="9">
    <location>
        <begin position="179"/>
        <end position="197"/>
    </location>
</feature>
<evidence type="ECO:0000256" key="1">
    <source>
        <dbReference type="ARBA" id="ARBA00004141"/>
    </source>
</evidence>
<evidence type="ECO:0000256" key="6">
    <source>
        <dbReference type="ARBA" id="ARBA00023136"/>
    </source>
</evidence>